<evidence type="ECO:0000313" key="1">
    <source>
        <dbReference type="EMBL" id="BAJ91513.1"/>
    </source>
</evidence>
<sequence length="72" mass="7448">MSLGTVLVAIAASIGNLRQGWDNATIAGNSVVPPEKTVGLSTRLGRYSLCCSASQGPVLGDGNNWVSCRLRS</sequence>
<dbReference type="AlphaFoldDB" id="F2D8U2"/>
<organism evidence="1">
    <name type="scientific">Hordeum vulgare subsp. vulgare</name>
    <name type="common">Domesticated barley</name>
    <dbReference type="NCBI Taxonomy" id="112509"/>
    <lineage>
        <taxon>Eukaryota</taxon>
        <taxon>Viridiplantae</taxon>
        <taxon>Streptophyta</taxon>
        <taxon>Embryophyta</taxon>
        <taxon>Tracheophyta</taxon>
        <taxon>Spermatophyta</taxon>
        <taxon>Magnoliopsida</taxon>
        <taxon>Liliopsida</taxon>
        <taxon>Poales</taxon>
        <taxon>Poaceae</taxon>
        <taxon>BOP clade</taxon>
        <taxon>Pooideae</taxon>
        <taxon>Triticodae</taxon>
        <taxon>Triticeae</taxon>
        <taxon>Hordeinae</taxon>
        <taxon>Hordeum</taxon>
    </lineage>
</organism>
<proteinExistence type="evidence at transcript level"/>
<name>F2D8U2_HORVV</name>
<reference evidence="1" key="1">
    <citation type="journal article" date="2011" name="Plant Physiol.">
        <title>Comprehensive sequence analysis of 24,783 barley full-length cDNAs derived from 12 clone libraries.</title>
        <authorList>
            <person name="Matsumoto T."/>
            <person name="Tanaka T."/>
            <person name="Sakai H."/>
            <person name="Amano N."/>
            <person name="Kanamori H."/>
            <person name="Kurita K."/>
            <person name="Kikuta A."/>
            <person name="Kamiya K."/>
            <person name="Yamamoto M."/>
            <person name="Ikawa H."/>
            <person name="Fujii N."/>
            <person name="Hori K."/>
            <person name="Itoh T."/>
            <person name="Sato K."/>
        </authorList>
    </citation>
    <scope>NUCLEOTIDE SEQUENCE</scope>
    <source>
        <tissue evidence="1">Shoot</tissue>
    </source>
</reference>
<dbReference type="EMBL" id="AK360304">
    <property type="protein sequence ID" value="BAJ91513.1"/>
    <property type="molecule type" value="mRNA"/>
</dbReference>
<accession>F2D8U2</accession>
<protein>
    <submittedName>
        <fullName evidence="1">Predicted protein</fullName>
    </submittedName>
</protein>